<dbReference type="GO" id="GO:0003676">
    <property type="term" value="F:nucleic acid binding"/>
    <property type="evidence" value="ECO:0007669"/>
    <property type="project" value="InterPro"/>
</dbReference>
<proteinExistence type="predicted"/>
<comment type="caution">
    <text evidence="2">The sequence shown here is derived from an EMBL/GenBank/DDBJ whole genome shotgun (WGS) entry which is preliminary data.</text>
</comment>
<protein>
    <recommendedName>
        <fullName evidence="1">DDE-1 domain-containing protein</fullName>
    </recommendedName>
</protein>
<dbReference type="OrthoDB" id="10031330at2759"/>
<reference evidence="3" key="1">
    <citation type="submission" date="2017-01" db="EMBL/GenBank/DDBJ databases">
        <title>Comparative genomics of anhydrobiosis in the tardigrade Hypsibius dujardini.</title>
        <authorList>
            <person name="Yoshida Y."/>
            <person name="Koutsovoulos G."/>
            <person name="Laetsch D."/>
            <person name="Stevens L."/>
            <person name="Kumar S."/>
            <person name="Horikawa D."/>
            <person name="Ishino K."/>
            <person name="Komine S."/>
            <person name="Tomita M."/>
            <person name="Blaxter M."/>
            <person name="Arakawa K."/>
        </authorList>
    </citation>
    <scope>NUCLEOTIDE SEQUENCE [LARGE SCALE GENOMIC DNA]</scope>
    <source>
        <strain evidence="3">Z151</strain>
    </source>
</reference>
<evidence type="ECO:0000313" key="2">
    <source>
        <dbReference type="EMBL" id="OWA55055.1"/>
    </source>
</evidence>
<gene>
    <name evidence="2" type="ORF">BV898_19440</name>
</gene>
<evidence type="ECO:0000313" key="3">
    <source>
        <dbReference type="Proteomes" id="UP000192578"/>
    </source>
</evidence>
<dbReference type="EMBL" id="MTYJ01000521">
    <property type="protein sequence ID" value="OWA55055.1"/>
    <property type="molecule type" value="Genomic_DNA"/>
</dbReference>
<feature type="domain" description="DDE-1" evidence="1">
    <location>
        <begin position="27"/>
        <end position="117"/>
    </location>
</feature>
<keyword evidence="3" id="KW-1185">Reference proteome</keyword>
<dbReference type="AlphaFoldDB" id="A0A9X6RPL4"/>
<name>A0A9X6RPL4_HYPEX</name>
<evidence type="ECO:0000259" key="1">
    <source>
        <dbReference type="Pfam" id="PF03184"/>
    </source>
</evidence>
<organism evidence="2 3">
    <name type="scientific">Hypsibius exemplaris</name>
    <name type="common">Freshwater tardigrade</name>
    <dbReference type="NCBI Taxonomy" id="2072580"/>
    <lineage>
        <taxon>Eukaryota</taxon>
        <taxon>Metazoa</taxon>
        <taxon>Ecdysozoa</taxon>
        <taxon>Tardigrada</taxon>
        <taxon>Eutardigrada</taxon>
        <taxon>Parachela</taxon>
        <taxon>Hypsibioidea</taxon>
        <taxon>Hypsibiidae</taxon>
        <taxon>Hypsibius</taxon>
    </lineage>
</organism>
<dbReference type="Pfam" id="PF03184">
    <property type="entry name" value="DDE_1"/>
    <property type="match status" value="1"/>
</dbReference>
<dbReference type="InterPro" id="IPR004875">
    <property type="entry name" value="DDE_SF_endonuclease_dom"/>
</dbReference>
<accession>A0A9X6RPL4</accession>
<dbReference type="Proteomes" id="UP000192578">
    <property type="component" value="Unassembled WGS sequence"/>
</dbReference>
<sequence>MSDGLQEAVLAPLVLFDGVQELASCVENTEDDVLVCTNESGWMDDTTFTSFVKTVLIPIMPQEKNVIFLDGHFSHIYYLSFLETCAASDRDIKILVFPAGQTEKLQPLNKCVFGGVKYN</sequence>